<dbReference type="KEGG" id="ebi:EbC_32110"/>
<dbReference type="STRING" id="634500.EbC_32110"/>
<evidence type="ECO:0000256" key="2">
    <source>
        <dbReference type="ARBA" id="ARBA00023016"/>
    </source>
</evidence>
<dbReference type="GO" id="GO:0005737">
    <property type="term" value="C:cytoplasm"/>
    <property type="evidence" value="ECO:0007669"/>
    <property type="project" value="InterPro"/>
</dbReference>
<keyword evidence="1" id="KW-0963">Cytoplasm</keyword>
<evidence type="ECO:0000256" key="3">
    <source>
        <dbReference type="ARBA" id="ARBA00023054"/>
    </source>
</evidence>
<keyword evidence="3" id="KW-0175">Coiled coil</keyword>
<keyword evidence="5" id="KW-1185">Reference proteome</keyword>
<protein>
    <submittedName>
        <fullName evidence="4">Uncharacterized protein</fullName>
    </submittedName>
</protein>
<reference evidence="4 5" key="1">
    <citation type="journal article" date="2010" name="BMC Genomics">
        <title>Genome comparison of the epiphytic bacteria Erwinia billingiae and E. tasmaniensis with the pear pathogen E. pyrifoliae.</title>
        <authorList>
            <person name="Kube M."/>
            <person name="Migdoll A.M."/>
            <person name="Gehring I."/>
            <person name="Heitmann K."/>
            <person name="Mayer Y."/>
            <person name="Kuhl H."/>
            <person name="Knaust F."/>
            <person name="Geider K."/>
            <person name="Reinhardt R."/>
        </authorList>
    </citation>
    <scope>NUCLEOTIDE SEQUENCE [LARGE SCALE GENOMIC DNA]</scope>
    <source>
        <strain evidence="4 5">Eb661</strain>
    </source>
</reference>
<dbReference type="EMBL" id="FP236843">
    <property type="protein sequence ID" value="CAX60742.1"/>
    <property type="molecule type" value="Genomic_DNA"/>
</dbReference>
<sequence length="102" mass="11392">MRMRNLMIGILMKMSKMDEKAKELTAQVEAQSLLLGVLTLTQGKNGGVKSMNGDVDKAFISALKSSESFLSSDVDLVMKYYKQLISITRYVESSNDNDFTEN</sequence>
<dbReference type="NCBIfam" id="NF007598">
    <property type="entry name" value="PRK10244.1"/>
    <property type="match status" value="1"/>
</dbReference>
<name>D8MV85_ERWBE</name>
<dbReference type="Pfam" id="PF10796">
    <property type="entry name" value="Anti-adapt_IraP"/>
    <property type="match status" value="1"/>
</dbReference>
<proteinExistence type="predicted"/>
<evidence type="ECO:0000313" key="4">
    <source>
        <dbReference type="EMBL" id="CAX60742.1"/>
    </source>
</evidence>
<organism evidence="5">
    <name type="scientific">Erwinia billingiae (strain Eb661)</name>
    <dbReference type="NCBI Taxonomy" id="634500"/>
    <lineage>
        <taxon>Bacteria</taxon>
        <taxon>Pseudomonadati</taxon>
        <taxon>Pseudomonadota</taxon>
        <taxon>Gammaproteobacteria</taxon>
        <taxon>Enterobacterales</taxon>
        <taxon>Erwiniaceae</taxon>
        <taxon>Erwinia</taxon>
    </lineage>
</organism>
<gene>
    <name evidence="4" type="ordered locus">EbC_32110</name>
</gene>
<dbReference type="Proteomes" id="UP000008793">
    <property type="component" value="Chromosome"/>
</dbReference>
<dbReference type="InterPro" id="IPR019732">
    <property type="entry name" value="SigmaS_Anti-adapt_IraP"/>
</dbReference>
<dbReference type="HOGENOM" id="CLU_157118_0_0_6"/>
<evidence type="ECO:0000256" key="1">
    <source>
        <dbReference type="ARBA" id="ARBA00022490"/>
    </source>
</evidence>
<keyword evidence="2" id="KW-0346">Stress response</keyword>
<dbReference type="AlphaFoldDB" id="D8MV85"/>
<accession>D8MV85</accession>
<evidence type="ECO:0000313" key="5">
    <source>
        <dbReference type="Proteomes" id="UP000008793"/>
    </source>
</evidence>